<dbReference type="SUPFAM" id="SSF54285">
    <property type="entry name" value="MoaD/ThiS"/>
    <property type="match status" value="1"/>
</dbReference>
<dbReference type="STRING" id="346185.AAY42_03830"/>
<dbReference type="PANTHER" id="PTHR33359:SF1">
    <property type="entry name" value="MOLYBDOPTERIN SYNTHASE SULFUR CARRIER SUBUNIT"/>
    <property type="match status" value="1"/>
</dbReference>
<evidence type="ECO:0000313" key="4">
    <source>
        <dbReference type="EMBL" id="KQC29120.1"/>
    </source>
</evidence>
<dbReference type="CDD" id="cd00754">
    <property type="entry name" value="Ubl_MoaD"/>
    <property type="match status" value="1"/>
</dbReference>
<dbReference type="Gene3D" id="3.10.20.30">
    <property type="match status" value="1"/>
</dbReference>
<gene>
    <name evidence="4" type="ORF">AAY42_03830</name>
</gene>
<comment type="caution">
    <text evidence="4">The sequence shown here is derived from an EMBL/GenBank/DDBJ whole genome shotgun (WGS) entry which is preliminary data.</text>
</comment>
<accession>A0A0Q0XJV0</accession>
<evidence type="ECO:0000256" key="3">
    <source>
        <dbReference type="ARBA" id="ARBA00024247"/>
    </source>
</evidence>
<proteinExistence type="inferred from homology"/>
<dbReference type="PANTHER" id="PTHR33359">
    <property type="entry name" value="MOLYBDOPTERIN SYNTHASE SULFUR CARRIER SUBUNIT"/>
    <property type="match status" value="1"/>
</dbReference>
<dbReference type="GO" id="GO:0000166">
    <property type="term" value="F:nucleotide binding"/>
    <property type="evidence" value="ECO:0007669"/>
    <property type="project" value="UniProtKB-KW"/>
</dbReference>
<evidence type="ECO:0000256" key="2">
    <source>
        <dbReference type="ARBA" id="ARBA00024200"/>
    </source>
</evidence>
<dbReference type="AlphaFoldDB" id="A0A0Q0XJV0"/>
<dbReference type="EMBL" id="LCTZ01000002">
    <property type="protein sequence ID" value="KQC29120.1"/>
    <property type="molecule type" value="Genomic_DNA"/>
</dbReference>
<dbReference type="InterPro" id="IPR016155">
    <property type="entry name" value="Mopterin_synth/thiamin_S_b"/>
</dbReference>
<keyword evidence="5" id="KW-1185">Reference proteome</keyword>
<dbReference type="InterPro" id="IPR012675">
    <property type="entry name" value="Beta-grasp_dom_sf"/>
</dbReference>
<reference evidence="4 5" key="1">
    <citation type="submission" date="2015-04" db="EMBL/GenBank/DDBJ databases">
        <title>Complete genome of flavobacterium.</title>
        <authorList>
            <person name="Kwon Y.M."/>
            <person name="Kim S.-J."/>
        </authorList>
    </citation>
    <scope>NUCLEOTIDE SEQUENCE [LARGE SCALE GENOMIC DNA]</scope>
    <source>
        <strain evidence="4 5">DK169</strain>
    </source>
</reference>
<dbReference type="InterPro" id="IPR003749">
    <property type="entry name" value="ThiS/MoaD-like"/>
</dbReference>
<dbReference type="GO" id="GO:1990133">
    <property type="term" value="C:molybdopterin adenylyltransferase complex"/>
    <property type="evidence" value="ECO:0007669"/>
    <property type="project" value="TreeGrafter"/>
</dbReference>
<name>A0A0Q0XJV0_9FLAO</name>
<sequence>MTILLFGITKDIVGSSTLSVPTSSITGRKTPKTVKELKQFLGDTYPELNKLSSLAIAVNNDYAEDDKTINSYDEIALIPPVSGG</sequence>
<comment type="similarity">
    <text evidence="2">Belongs to the MoaD family.</text>
</comment>
<keyword evidence="1" id="KW-0547">Nucleotide-binding</keyword>
<protein>
    <recommendedName>
        <fullName evidence="3">Molybdopterin synthase sulfur carrier subunit</fullName>
    </recommendedName>
</protein>
<dbReference type="Pfam" id="PF02597">
    <property type="entry name" value="ThiS"/>
    <property type="match status" value="1"/>
</dbReference>
<organism evidence="4 5">
    <name type="scientific">Flagellimonas eckloniae</name>
    <dbReference type="NCBI Taxonomy" id="346185"/>
    <lineage>
        <taxon>Bacteria</taxon>
        <taxon>Pseudomonadati</taxon>
        <taxon>Bacteroidota</taxon>
        <taxon>Flavobacteriia</taxon>
        <taxon>Flavobacteriales</taxon>
        <taxon>Flavobacteriaceae</taxon>
        <taxon>Flagellimonas</taxon>
    </lineage>
</organism>
<evidence type="ECO:0000313" key="5">
    <source>
        <dbReference type="Proteomes" id="UP000050827"/>
    </source>
</evidence>
<dbReference type="InterPro" id="IPR044672">
    <property type="entry name" value="MOCS2A"/>
</dbReference>
<dbReference type="OrthoDB" id="598356at2"/>
<dbReference type="RefSeq" id="WP_055392676.1">
    <property type="nucleotide sequence ID" value="NZ_LCTZ01000002.1"/>
</dbReference>
<dbReference type="GO" id="GO:0006777">
    <property type="term" value="P:Mo-molybdopterin cofactor biosynthetic process"/>
    <property type="evidence" value="ECO:0007669"/>
    <property type="project" value="InterPro"/>
</dbReference>
<dbReference type="Proteomes" id="UP000050827">
    <property type="component" value="Unassembled WGS sequence"/>
</dbReference>
<evidence type="ECO:0000256" key="1">
    <source>
        <dbReference type="ARBA" id="ARBA00022741"/>
    </source>
</evidence>